<dbReference type="AlphaFoldDB" id="A0AAD9A0R0"/>
<name>A0AAD9A0R0_9PEZI</name>
<sequence length="85" mass="9260">MLSPQFECIVGAPIDTSSRDRRWIRAAISIGQRITVEVEQVAVSDRTSMSVSPLSSGLVEWDPCQLESSLAIDSRSSRNATASSY</sequence>
<proteinExistence type="predicted"/>
<protein>
    <submittedName>
        <fullName evidence="1">Uncharacterized protein</fullName>
    </submittedName>
</protein>
<reference evidence="1" key="1">
    <citation type="submission" date="2023-01" db="EMBL/GenBank/DDBJ databases">
        <title>Colletotrichum chrysophilum M932 genome sequence.</title>
        <authorList>
            <person name="Baroncelli R."/>
        </authorList>
    </citation>
    <scope>NUCLEOTIDE SEQUENCE</scope>
    <source>
        <strain evidence="1">M932</strain>
    </source>
</reference>
<organism evidence="1 2">
    <name type="scientific">Colletotrichum chrysophilum</name>
    <dbReference type="NCBI Taxonomy" id="1836956"/>
    <lineage>
        <taxon>Eukaryota</taxon>
        <taxon>Fungi</taxon>
        <taxon>Dikarya</taxon>
        <taxon>Ascomycota</taxon>
        <taxon>Pezizomycotina</taxon>
        <taxon>Sordariomycetes</taxon>
        <taxon>Hypocreomycetidae</taxon>
        <taxon>Glomerellales</taxon>
        <taxon>Glomerellaceae</taxon>
        <taxon>Colletotrichum</taxon>
        <taxon>Colletotrichum gloeosporioides species complex</taxon>
    </lineage>
</organism>
<comment type="caution">
    <text evidence="1">The sequence shown here is derived from an EMBL/GenBank/DDBJ whole genome shotgun (WGS) entry which is preliminary data.</text>
</comment>
<keyword evidence="2" id="KW-1185">Reference proteome</keyword>
<accession>A0AAD9A0R0</accession>
<dbReference type="EMBL" id="JAQOWY010000931">
    <property type="protein sequence ID" value="KAK1838027.1"/>
    <property type="molecule type" value="Genomic_DNA"/>
</dbReference>
<gene>
    <name evidence="1" type="ORF">CCHR01_19351</name>
</gene>
<evidence type="ECO:0000313" key="1">
    <source>
        <dbReference type="EMBL" id="KAK1838027.1"/>
    </source>
</evidence>
<dbReference type="Proteomes" id="UP001243330">
    <property type="component" value="Unassembled WGS sequence"/>
</dbReference>
<evidence type="ECO:0000313" key="2">
    <source>
        <dbReference type="Proteomes" id="UP001243330"/>
    </source>
</evidence>